<evidence type="ECO:0000313" key="1">
    <source>
        <dbReference type="EMBL" id="MBB4659840.1"/>
    </source>
</evidence>
<dbReference type="Gene3D" id="1.25.40.10">
    <property type="entry name" value="Tetratricopeptide repeat domain"/>
    <property type="match status" value="1"/>
</dbReference>
<dbReference type="Proteomes" id="UP000563524">
    <property type="component" value="Unassembled WGS sequence"/>
</dbReference>
<evidence type="ECO:0008006" key="3">
    <source>
        <dbReference type="Google" id="ProtNLM"/>
    </source>
</evidence>
<gene>
    <name evidence="1" type="ORF">GGQ59_002381</name>
</gene>
<keyword evidence="2" id="KW-1185">Reference proteome</keyword>
<dbReference type="AlphaFoldDB" id="A0A840I789"/>
<comment type="caution">
    <text evidence="1">The sequence shown here is derived from an EMBL/GenBank/DDBJ whole genome shotgun (WGS) entry which is preliminary data.</text>
</comment>
<dbReference type="InterPro" id="IPR011990">
    <property type="entry name" value="TPR-like_helical_dom_sf"/>
</dbReference>
<reference evidence="1 2" key="1">
    <citation type="submission" date="2020-08" db="EMBL/GenBank/DDBJ databases">
        <title>Genomic Encyclopedia of Type Strains, Phase IV (KMG-IV): sequencing the most valuable type-strain genomes for metagenomic binning, comparative biology and taxonomic classification.</title>
        <authorList>
            <person name="Goeker M."/>
        </authorList>
    </citation>
    <scope>NUCLEOTIDE SEQUENCE [LARGE SCALE GENOMIC DNA]</scope>
    <source>
        <strain evidence="1 2">DSM 102850</strain>
    </source>
</reference>
<proteinExistence type="predicted"/>
<name>A0A840I789_9PROT</name>
<dbReference type="RefSeq" id="WP_183818842.1">
    <property type="nucleotide sequence ID" value="NZ_JACHOB010000005.1"/>
</dbReference>
<accession>A0A840I789</accession>
<organism evidence="1 2">
    <name type="scientific">Parvularcula dongshanensis</name>
    <dbReference type="NCBI Taxonomy" id="1173995"/>
    <lineage>
        <taxon>Bacteria</taxon>
        <taxon>Pseudomonadati</taxon>
        <taxon>Pseudomonadota</taxon>
        <taxon>Alphaproteobacteria</taxon>
        <taxon>Parvularculales</taxon>
        <taxon>Parvularculaceae</taxon>
        <taxon>Parvularcula</taxon>
    </lineage>
</organism>
<dbReference type="EMBL" id="JACHOB010000005">
    <property type="protein sequence ID" value="MBB4659840.1"/>
    <property type="molecule type" value="Genomic_DNA"/>
</dbReference>
<evidence type="ECO:0000313" key="2">
    <source>
        <dbReference type="Proteomes" id="UP000563524"/>
    </source>
</evidence>
<protein>
    <recommendedName>
        <fullName evidence="3">Sel1 repeat family protein</fullName>
    </recommendedName>
</protein>
<sequence length="96" mass="10882">MSVSLDHTVLAEAEKMVLTSEEMYRRGLEASTPLEGASPCLVTAHKWFNLAALEGNDQARVYRQQLTLEMNHREVAEAQRQAREWVRSRKAVLATV</sequence>